<dbReference type="PANTHER" id="PTHR36437">
    <property type="entry name" value="GLYOXALASE/BLEOMYCIN RESISTANCE PROTEIN/DIOXYGENASE"/>
    <property type="match status" value="1"/>
</dbReference>
<proteinExistence type="predicted"/>
<dbReference type="Proteomes" id="UP000236732">
    <property type="component" value="Unassembled WGS sequence"/>
</dbReference>
<dbReference type="InterPro" id="IPR004360">
    <property type="entry name" value="Glyas_Fos-R_dOase_dom"/>
</dbReference>
<dbReference type="OrthoDB" id="9794917at2"/>
<evidence type="ECO:0000313" key="3">
    <source>
        <dbReference type="Proteomes" id="UP000236732"/>
    </source>
</evidence>
<dbReference type="InterPro" id="IPR037523">
    <property type="entry name" value="VOC_core"/>
</dbReference>
<evidence type="ECO:0000313" key="2">
    <source>
        <dbReference type="EMBL" id="SEG64693.1"/>
    </source>
</evidence>
<accession>A0A1H6BVK3</accession>
<dbReference type="EMBL" id="FNVT01000003">
    <property type="protein sequence ID" value="SEG64693.1"/>
    <property type="molecule type" value="Genomic_DNA"/>
</dbReference>
<feature type="domain" description="VOC" evidence="1">
    <location>
        <begin position="3"/>
        <end position="121"/>
    </location>
</feature>
<protein>
    <submittedName>
        <fullName evidence="2">Uncharacterized conserved protein PhnB, glyoxalase superfamily</fullName>
    </submittedName>
</protein>
<reference evidence="2 3" key="1">
    <citation type="submission" date="2016-10" db="EMBL/GenBank/DDBJ databases">
        <authorList>
            <person name="de Groot N.N."/>
        </authorList>
    </citation>
    <scope>NUCLEOTIDE SEQUENCE [LARGE SCALE GENOMIC DNA]</scope>
    <source>
        <strain evidence="2 3">CGMCC 4.7037</strain>
    </source>
</reference>
<keyword evidence="3" id="KW-1185">Reference proteome</keyword>
<dbReference type="AlphaFoldDB" id="A0A1H6BVK3"/>
<dbReference type="Pfam" id="PF00903">
    <property type="entry name" value="Glyoxalase"/>
    <property type="match status" value="1"/>
</dbReference>
<dbReference type="RefSeq" id="WP_103956317.1">
    <property type="nucleotide sequence ID" value="NZ_FNVT01000003.1"/>
</dbReference>
<dbReference type="Gene3D" id="3.10.180.10">
    <property type="entry name" value="2,3-Dihydroxybiphenyl 1,2-Dioxygenase, domain 1"/>
    <property type="match status" value="1"/>
</dbReference>
<name>A0A1H6BVK3_9ACTN</name>
<organism evidence="2 3">
    <name type="scientific">Nonomuraea solani</name>
    <dbReference type="NCBI Taxonomy" id="1144553"/>
    <lineage>
        <taxon>Bacteria</taxon>
        <taxon>Bacillati</taxon>
        <taxon>Actinomycetota</taxon>
        <taxon>Actinomycetes</taxon>
        <taxon>Streptosporangiales</taxon>
        <taxon>Streptosporangiaceae</taxon>
        <taxon>Nonomuraea</taxon>
    </lineage>
</organism>
<dbReference type="SUPFAM" id="SSF54593">
    <property type="entry name" value="Glyoxalase/Bleomycin resistance protein/Dihydroxybiphenyl dioxygenase"/>
    <property type="match status" value="1"/>
</dbReference>
<sequence>MLSISQITIYVEDQQRAADFWTGKMGFEITRDMPYGEDRWLEVQAPDGGPRLVLHKADPKGPALGKDLPGYVMFEAGDIVQTHRELAARGVEFTQEPTRQPWGWSAVFKDEEGHLFHLGQR</sequence>
<dbReference type="PANTHER" id="PTHR36437:SF2">
    <property type="entry name" value="GLYOXALASE_BLEOMYCIN RESISTANCE PROTEIN_DIOXYGENASE"/>
    <property type="match status" value="1"/>
</dbReference>
<dbReference type="PROSITE" id="PS51819">
    <property type="entry name" value="VOC"/>
    <property type="match status" value="1"/>
</dbReference>
<evidence type="ECO:0000259" key="1">
    <source>
        <dbReference type="PROSITE" id="PS51819"/>
    </source>
</evidence>
<dbReference type="InterPro" id="IPR029068">
    <property type="entry name" value="Glyas_Bleomycin-R_OHBP_Dase"/>
</dbReference>
<gene>
    <name evidence="2" type="ORF">SAMN05444920_103689</name>
</gene>